<sequence>MTVRSEQAGPAPGKRERLQREARSAGRFALVGAAATATHALVAMTALRGLGLQPHLANVCGFLIAFAVSFYGHHVWSFAHTREAGSAGRRMLRFLFVALAGFALNSGVLTGWLSLTDWPESLGLLISIAVVPAASFLLARFWAFRPARTPRPGTVTRHKREAE</sequence>
<gene>
    <name evidence="8" type="ORF">ACFSC7_10345</name>
</gene>
<dbReference type="InterPro" id="IPR051401">
    <property type="entry name" value="GtrA_CellWall_Glycosyl"/>
</dbReference>
<dbReference type="EMBL" id="JBHUFA010000003">
    <property type="protein sequence ID" value="MFD1695915.1"/>
    <property type="molecule type" value="Genomic_DNA"/>
</dbReference>
<dbReference type="PANTHER" id="PTHR38459:SF1">
    <property type="entry name" value="PROPHAGE BACTOPRENOL-LINKED GLUCOSE TRANSLOCASE HOMOLOG"/>
    <property type="match status" value="1"/>
</dbReference>
<evidence type="ECO:0000256" key="3">
    <source>
        <dbReference type="ARBA" id="ARBA00022692"/>
    </source>
</evidence>
<proteinExistence type="inferred from homology"/>
<evidence type="ECO:0000256" key="1">
    <source>
        <dbReference type="ARBA" id="ARBA00004141"/>
    </source>
</evidence>
<dbReference type="Proteomes" id="UP001597327">
    <property type="component" value="Unassembled WGS sequence"/>
</dbReference>
<accession>A0ABW4K094</accession>
<evidence type="ECO:0000313" key="8">
    <source>
        <dbReference type="EMBL" id="MFD1695915.1"/>
    </source>
</evidence>
<keyword evidence="4 6" id="KW-1133">Transmembrane helix</keyword>
<reference evidence="9" key="1">
    <citation type="journal article" date="2019" name="Int. J. Syst. Evol. Microbiol.">
        <title>The Global Catalogue of Microorganisms (GCM) 10K type strain sequencing project: providing services to taxonomists for standard genome sequencing and annotation.</title>
        <authorList>
            <consortium name="The Broad Institute Genomics Platform"/>
            <consortium name="The Broad Institute Genome Sequencing Center for Infectious Disease"/>
            <person name="Wu L."/>
            <person name="Ma J."/>
        </authorList>
    </citation>
    <scope>NUCLEOTIDE SEQUENCE [LARGE SCALE GENOMIC DNA]</scope>
    <source>
        <strain evidence="9">JCM 3369</strain>
    </source>
</reference>
<evidence type="ECO:0000256" key="5">
    <source>
        <dbReference type="ARBA" id="ARBA00023136"/>
    </source>
</evidence>
<protein>
    <submittedName>
        <fullName evidence="8">GtrA family protein</fullName>
    </submittedName>
</protein>
<name>A0ABW4K094_9HYPH</name>
<evidence type="ECO:0000259" key="7">
    <source>
        <dbReference type="Pfam" id="PF04138"/>
    </source>
</evidence>
<feature type="transmembrane region" description="Helical" evidence="6">
    <location>
        <begin position="91"/>
        <end position="115"/>
    </location>
</feature>
<keyword evidence="5 6" id="KW-0472">Membrane</keyword>
<comment type="caution">
    <text evidence="8">The sequence shown here is derived from an EMBL/GenBank/DDBJ whole genome shotgun (WGS) entry which is preliminary data.</text>
</comment>
<evidence type="ECO:0000256" key="4">
    <source>
        <dbReference type="ARBA" id="ARBA00022989"/>
    </source>
</evidence>
<feature type="transmembrane region" description="Helical" evidence="6">
    <location>
        <begin position="28"/>
        <end position="50"/>
    </location>
</feature>
<comment type="subcellular location">
    <subcellularLocation>
        <location evidence="1">Membrane</location>
        <topology evidence="1">Multi-pass membrane protein</topology>
    </subcellularLocation>
</comment>
<organism evidence="8 9">
    <name type="scientific">Roseibium aestuarii</name>
    <dbReference type="NCBI Taxonomy" id="2600299"/>
    <lineage>
        <taxon>Bacteria</taxon>
        <taxon>Pseudomonadati</taxon>
        <taxon>Pseudomonadota</taxon>
        <taxon>Alphaproteobacteria</taxon>
        <taxon>Hyphomicrobiales</taxon>
        <taxon>Stappiaceae</taxon>
        <taxon>Roseibium</taxon>
    </lineage>
</organism>
<dbReference type="InterPro" id="IPR007267">
    <property type="entry name" value="GtrA_DPMS_TM"/>
</dbReference>
<evidence type="ECO:0000256" key="2">
    <source>
        <dbReference type="ARBA" id="ARBA00009399"/>
    </source>
</evidence>
<evidence type="ECO:0000256" key="6">
    <source>
        <dbReference type="SAM" id="Phobius"/>
    </source>
</evidence>
<dbReference type="PANTHER" id="PTHR38459">
    <property type="entry name" value="PROPHAGE BACTOPRENOL-LINKED GLUCOSE TRANSLOCASE HOMOLOG"/>
    <property type="match status" value="1"/>
</dbReference>
<feature type="transmembrane region" description="Helical" evidence="6">
    <location>
        <begin position="121"/>
        <end position="143"/>
    </location>
</feature>
<comment type="similarity">
    <text evidence="2">Belongs to the GtrA family.</text>
</comment>
<keyword evidence="3 6" id="KW-0812">Transmembrane</keyword>
<dbReference type="RefSeq" id="WP_149894122.1">
    <property type="nucleotide sequence ID" value="NZ_JBHUFA010000003.1"/>
</dbReference>
<feature type="domain" description="GtrA/DPMS transmembrane" evidence="7">
    <location>
        <begin position="27"/>
        <end position="144"/>
    </location>
</feature>
<keyword evidence="9" id="KW-1185">Reference proteome</keyword>
<dbReference type="Pfam" id="PF04138">
    <property type="entry name" value="GtrA_DPMS_TM"/>
    <property type="match status" value="1"/>
</dbReference>
<feature type="transmembrane region" description="Helical" evidence="6">
    <location>
        <begin position="56"/>
        <end position="79"/>
    </location>
</feature>
<evidence type="ECO:0000313" key="9">
    <source>
        <dbReference type="Proteomes" id="UP001597327"/>
    </source>
</evidence>